<dbReference type="Proteomes" id="UP000052023">
    <property type="component" value="Unassembled WGS sequence"/>
</dbReference>
<evidence type="ECO:0008006" key="3">
    <source>
        <dbReference type="Google" id="ProtNLM"/>
    </source>
</evidence>
<sequence length="106" mass="12279">MDNLTWLTRGYAKQCNGEWEHGPGIKIQTLDNPGWMLQINLEETDLEGRTFENQESGEVSEEYDPTQVTSWWVCRVEKKQFFAACGAHDLEAVISIFRNWVEGRDP</sequence>
<accession>A0A0R3MQ17</accession>
<dbReference type="AlphaFoldDB" id="A0A0R3MQ17"/>
<name>A0A0R3MQ17_9BRAD</name>
<keyword evidence="2" id="KW-1185">Reference proteome</keyword>
<organism evidence="1 2">
    <name type="scientific">Bradyrhizobium retamae</name>
    <dbReference type="NCBI Taxonomy" id="1300035"/>
    <lineage>
        <taxon>Bacteria</taxon>
        <taxon>Pseudomonadati</taxon>
        <taxon>Pseudomonadota</taxon>
        <taxon>Alphaproteobacteria</taxon>
        <taxon>Hyphomicrobiales</taxon>
        <taxon>Nitrobacteraceae</taxon>
        <taxon>Bradyrhizobium</taxon>
    </lineage>
</organism>
<dbReference type="OrthoDB" id="3533713at2"/>
<reference evidence="1 2" key="1">
    <citation type="submission" date="2014-03" db="EMBL/GenBank/DDBJ databases">
        <title>Bradyrhizobium valentinum sp. nov., isolated from effective nodules of Lupinus mariae-josephae, a lupine endemic of basic-lime soils in Eastern Spain.</title>
        <authorList>
            <person name="Duran D."/>
            <person name="Rey L."/>
            <person name="Navarro A."/>
            <person name="Busquets A."/>
            <person name="Imperial J."/>
            <person name="Ruiz-Argueso T."/>
        </authorList>
    </citation>
    <scope>NUCLEOTIDE SEQUENCE [LARGE SCALE GENOMIC DNA]</scope>
    <source>
        <strain evidence="1 2">Ro19</strain>
    </source>
</reference>
<comment type="caution">
    <text evidence="1">The sequence shown here is derived from an EMBL/GenBank/DDBJ whole genome shotgun (WGS) entry which is preliminary data.</text>
</comment>
<dbReference type="InterPro" id="IPR028228">
    <property type="entry name" value="Imm53"/>
</dbReference>
<evidence type="ECO:0000313" key="1">
    <source>
        <dbReference type="EMBL" id="KRR22290.1"/>
    </source>
</evidence>
<dbReference type="EMBL" id="LLYA01000166">
    <property type="protein sequence ID" value="KRR22290.1"/>
    <property type="molecule type" value="Genomic_DNA"/>
</dbReference>
<protein>
    <recommendedName>
        <fullName evidence="3">Rhodanese-related sulfurtransferase</fullName>
    </recommendedName>
</protein>
<gene>
    <name evidence="1" type="ORF">CQ13_29835</name>
</gene>
<evidence type="ECO:0000313" key="2">
    <source>
        <dbReference type="Proteomes" id="UP000052023"/>
    </source>
</evidence>
<dbReference type="RefSeq" id="WP_057845362.1">
    <property type="nucleotide sequence ID" value="NZ_LLYA01000166.1"/>
</dbReference>
<dbReference type="Pfam" id="PF15580">
    <property type="entry name" value="Imm53"/>
    <property type="match status" value="1"/>
</dbReference>
<proteinExistence type="predicted"/>